<protein>
    <submittedName>
        <fullName evidence="1">Uncharacterized protein</fullName>
    </submittedName>
</protein>
<gene>
    <name evidence="1" type="ORF">TSUD_15220</name>
</gene>
<organism evidence="1 2">
    <name type="scientific">Trifolium subterraneum</name>
    <name type="common">Subterranean clover</name>
    <dbReference type="NCBI Taxonomy" id="3900"/>
    <lineage>
        <taxon>Eukaryota</taxon>
        <taxon>Viridiplantae</taxon>
        <taxon>Streptophyta</taxon>
        <taxon>Embryophyta</taxon>
        <taxon>Tracheophyta</taxon>
        <taxon>Spermatophyta</taxon>
        <taxon>Magnoliopsida</taxon>
        <taxon>eudicotyledons</taxon>
        <taxon>Gunneridae</taxon>
        <taxon>Pentapetalae</taxon>
        <taxon>rosids</taxon>
        <taxon>fabids</taxon>
        <taxon>Fabales</taxon>
        <taxon>Fabaceae</taxon>
        <taxon>Papilionoideae</taxon>
        <taxon>50 kb inversion clade</taxon>
        <taxon>NPAAA clade</taxon>
        <taxon>Hologalegina</taxon>
        <taxon>IRL clade</taxon>
        <taxon>Trifolieae</taxon>
        <taxon>Trifolium</taxon>
    </lineage>
</organism>
<dbReference type="AlphaFoldDB" id="A0A2Z6NX35"/>
<keyword evidence="2" id="KW-1185">Reference proteome</keyword>
<name>A0A2Z6NX35_TRISU</name>
<dbReference type="Proteomes" id="UP000242715">
    <property type="component" value="Unassembled WGS sequence"/>
</dbReference>
<proteinExistence type="predicted"/>
<evidence type="ECO:0000313" key="2">
    <source>
        <dbReference type="Proteomes" id="UP000242715"/>
    </source>
</evidence>
<reference evidence="2" key="1">
    <citation type="journal article" date="2017" name="Front. Plant Sci.">
        <title>Climate Clever Clovers: New Paradigm to Reduce the Environmental Footprint of Ruminants by Breeding Low Methanogenic Forages Utilizing Haplotype Variation.</title>
        <authorList>
            <person name="Kaur P."/>
            <person name="Appels R."/>
            <person name="Bayer P.E."/>
            <person name="Keeble-Gagnere G."/>
            <person name="Wang J."/>
            <person name="Hirakawa H."/>
            <person name="Shirasawa K."/>
            <person name="Vercoe P."/>
            <person name="Stefanova K."/>
            <person name="Durmic Z."/>
            <person name="Nichols P."/>
            <person name="Revell C."/>
            <person name="Isobe S.N."/>
            <person name="Edwards D."/>
            <person name="Erskine W."/>
        </authorList>
    </citation>
    <scope>NUCLEOTIDE SEQUENCE [LARGE SCALE GENOMIC DNA]</scope>
    <source>
        <strain evidence="2">cv. Daliak</strain>
    </source>
</reference>
<accession>A0A2Z6NX35</accession>
<sequence length="80" mass="8677">MLSLLASLRSFFHDTIVVSSGRSSTLKSCRSPIRMHVDEGRDESLAAAVVSGLELLSVIGTVVDGNWRRGDGELGHEKHE</sequence>
<dbReference type="EMBL" id="DF973561">
    <property type="protein sequence ID" value="GAU34607.1"/>
    <property type="molecule type" value="Genomic_DNA"/>
</dbReference>
<evidence type="ECO:0000313" key="1">
    <source>
        <dbReference type="EMBL" id="GAU34607.1"/>
    </source>
</evidence>